<dbReference type="STRING" id="1163730.FFONT_0145"/>
<dbReference type="InParanoid" id="H9ZZI0"/>
<dbReference type="EMBL" id="CP003423">
    <property type="protein sequence ID" value="AFH42137.1"/>
    <property type="molecule type" value="Genomic_DNA"/>
</dbReference>
<protein>
    <submittedName>
        <fullName evidence="1">Putative transcription regulator, encoded next to RecA superfamily ATPase</fullName>
    </submittedName>
</protein>
<dbReference type="AlphaFoldDB" id="H9ZZI0"/>
<dbReference type="NCBIfam" id="TIGR03879">
    <property type="entry name" value="near_KaiC_dom"/>
    <property type="match status" value="1"/>
</dbReference>
<reference evidence="1 2" key="2">
    <citation type="journal article" date="2014" name="Extremophiles">
        <title>Analysis of the complete genome of Fervidococcus fontis confirms the distinct phylogenetic position of the order Fervidicoccales and suggests its environmental function.</title>
        <authorList>
            <person name="Lebedinsky A.V."/>
            <person name="Mardanov A.V."/>
            <person name="Kublanov I.V."/>
            <person name="Gumerov V.M."/>
            <person name="Beletsky A.V."/>
            <person name="Perevalova A.A."/>
            <person name="Bidzhieva S.Kh."/>
            <person name="Bonch-Osmolovskaya E.A."/>
            <person name="Skryabin K.G."/>
            <person name="Ravin N.V."/>
        </authorList>
    </citation>
    <scope>NUCLEOTIDE SEQUENCE [LARGE SCALE GENOMIC DNA]</scope>
    <source>
        <strain evidence="2">DSM 19380 / VKM B-2539 / Kam940</strain>
    </source>
</reference>
<keyword evidence="2" id="KW-1185">Reference proteome</keyword>
<name>H9ZZI0_FERFK</name>
<dbReference type="KEGG" id="ffo:FFONT_0145"/>
<dbReference type="HOGENOM" id="CLU_109226_0_0_2"/>
<proteinExistence type="predicted"/>
<organism evidence="1 2">
    <name type="scientific">Fervidicoccus fontis (strain DSM 19380 / JCM 18336 / VKM B-2539 / Kam940)</name>
    <dbReference type="NCBI Taxonomy" id="1163730"/>
    <lineage>
        <taxon>Archaea</taxon>
        <taxon>Thermoproteota</taxon>
        <taxon>Thermoprotei</taxon>
        <taxon>Fervidicoccales</taxon>
        <taxon>Fervidicoccaceae</taxon>
        <taxon>Fervidicoccus</taxon>
    </lineage>
</organism>
<gene>
    <name evidence="1" type="ordered locus">FFONT_0145</name>
</gene>
<dbReference type="Proteomes" id="UP000007391">
    <property type="component" value="Chromosome"/>
</dbReference>
<dbReference type="PANTHER" id="PTHR40727">
    <property type="entry name" value="TRANSCRIPTION REGULATOR, ENCODED NEXT TO RECA SUPERFAMILY ATPASE-RELATED"/>
    <property type="match status" value="1"/>
</dbReference>
<dbReference type="PANTHER" id="PTHR40727:SF1">
    <property type="entry name" value="BACTERIO-OPSIN ACTIVATOR"/>
    <property type="match status" value="1"/>
</dbReference>
<dbReference type="InterPro" id="IPR022285">
    <property type="entry name" value="CHP03879_regulat_dom_put"/>
</dbReference>
<sequence length="164" mass="18690">MNEFFKCKKYIEKNNYNLFGERMSEVPLKPVGKEEIRKLELALIIATLFREDVLQQALETKDKLTWLDSLIVAAGALARERAGIPASRIAEELERTEATIRNHLSGKTDAGKMVKETYEQLVKSGGSLSNIVPEILVKSSEEEKCKERLELVKQKIEEIKKLLE</sequence>
<dbReference type="eggNOG" id="arCOG00921">
    <property type="taxonomic scope" value="Archaea"/>
</dbReference>
<accession>H9ZZI0</accession>
<evidence type="ECO:0000313" key="2">
    <source>
        <dbReference type="Proteomes" id="UP000007391"/>
    </source>
</evidence>
<reference evidence="2" key="1">
    <citation type="submission" date="2012-03" db="EMBL/GenBank/DDBJ databases">
        <title>Fervidicoccus fontis complete genome analysis confirms its distinct phylogenetic position and predicts its environmental function.</title>
        <authorList>
            <person name="Lebedinsky A.V."/>
            <person name="Mardanov A.V."/>
            <person name="Gumerov V.M."/>
            <person name="Beletsky A.V."/>
            <person name="Kublanov I.V."/>
            <person name="Perevalova A.A."/>
            <person name="Bonch-Osmolovskaya E.A."/>
            <person name="Ravin N.V."/>
            <person name="Skryabin K.G."/>
        </authorList>
    </citation>
    <scope>NUCLEOTIDE SEQUENCE [LARGE SCALE GENOMIC DNA]</scope>
    <source>
        <strain evidence="2">DSM 19380 / VKM B-2539 / Kam940</strain>
    </source>
</reference>
<evidence type="ECO:0000313" key="1">
    <source>
        <dbReference type="EMBL" id="AFH42137.1"/>
    </source>
</evidence>